<keyword evidence="1" id="KW-1133">Transmembrane helix</keyword>
<name>A0A1S9N556_CLOBE</name>
<feature type="transmembrane region" description="Helical" evidence="1">
    <location>
        <begin position="12"/>
        <end position="31"/>
    </location>
</feature>
<keyword evidence="1" id="KW-0812">Transmembrane</keyword>
<dbReference type="Proteomes" id="UP000190959">
    <property type="component" value="Unassembled WGS sequence"/>
</dbReference>
<dbReference type="AlphaFoldDB" id="A0A1S9N556"/>
<sequence length="302" mass="33986">MREEFISQQYIVLIVTAIIMGSLARILTIIQDYRQYPSYPNGYLINAVTGVIAAALGAVAVPALMTKNFTAITFLSVAIQQFRDVRKVEKESLKALDDTEYAKKGDAYIDGIAKTYEARNYFALVVSIVTGITIQVINSKIIWINILSGCIVGTIAFLILRRFSKGHSIGDIAEVKLGKIEVRGSELYVDDMFVTNYLGTDNSRKLVQAEGIAAVIYPKNEHYRITLDNFGQRQAILFEVCRRLGVKRYNYTRKEYKTGRIAIAIVPLVRDEGAFIETINKTPLLENVKKNKELMKNPLENE</sequence>
<evidence type="ECO:0000313" key="3">
    <source>
        <dbReference type="Proteomes" id="UP000190959"/>
    </source>
</evidence>
<evidence type="ECO:0000256" key="1">
    <source>
        <dbReference type="SAM" id="Phobius"/>
    </source>
</evidence>
<comment type="caution">
    <text evidence="2">The sequence shown here is derived from an EMBL/GenBank/DDBJ whole genome shotgun (WGS) entry which is preliminary data.</text>
</comment>
<dbReference type="EMBL" id="MWMH01000005">
    <property type="protein sequence ID" value="OOP72555.1"/>
    <property type="molecule type" value="Genomic_DNA"/>
</dbReference>
<evidence type="ECO:0000313" key="2">
    <source>
        <dbReference type="EMBL" id="OOP72555.1"/>
    </source>
</evidence>
<accession>A0A1S9N556</accession>
<gene>
    <name evidence="2" type="ORF">CBEIBR21_16645</name>
</gene>
<reference evidence="2 3" key="1">
    <citation type="submission" date="2017-02" db="EMBL/GenBank/DDBJ databases">
        <title>Genome sequence of Clostridium beijerinckii Br21.</title>
        <authorList>
            <person name="Fonseca B.C."/>
            <person name="Guazzaroni M.E."/>
            <person name="Riano-Pachon D.M."/>
            <person name="Reginatto V."/>
        </authorList>
    </citation>
    <scope>NUCLEOTIDE SEQUENCE [LARGE SCALE GENOMIC DNA]</scope>
    <source>
        <strain evidence="2 3">Br21</strain>
    </source>
</reference>
<dbReference type="RefSeq" id="WP_078116341.1">
    <property type="nucleotide sequence ID" value="NZ_MWMH01000005.1"/>
</dbReference>
<keyword evidence="1" id="KW-0472">Membrane</keyword>
<feature type="transmembrane region" description="Helical" evidence="1">
    <location>
        <begin position="121"/>
        <end position="137"/>
    </location>
</feature>
<feature type="transmembrane region" description="Helical" evidence="1">
    <location>
        <begin position="143"/>
        <end position="160"/>
    </location>
</feature>
<proteinExistence type="predicted"/>
<protein>
    <submittedName>
        <fullName evidence="2">YIEGIA protein</fullName>
    </submittedName>
</protein>
<dbReference type="Pfam" id="PF14045">
    <property type="entry name" value="YIEGIA"/>
    <property type="match status" value="1"/>
</dbReference>
<organism evidence="2 3">
    <name type="scientific">Clostridium beijerinckii</name>
    <name type="common">Clostridium MP</name>
    <dbReference type="NCBI Taxonomy" id="1520"/>
    <lineage>
        <taxon>Bacteria</taxon>
        <taxon>Bacillati</taxon>
        <taxon>Bacillota</taxon>
        <taxon>Clostridia</taxon>
        <taxon>Eubacteriales</taxon>
        <taxon>Clostridiaceae</taxon>
        <taxon>Clostridium</taxon>
    </lineage>
</organism>
<dbReference type="InterPro" id="IPR025918">
    <property type="entry name" value="YIEGIA"/>
</dbReference>
<feature type="transmembrane region" description="Helical" evidence="1">
    <location>
        <begin position="43"/>
        <end position="65"/>
    </location>
</feature>